<evidence type="ECO:0000256" key="2">
    <source>
        <dbReference type="ARBA" id="ARBA00023125"/>
    </source>
</evidence>
<dbReference type="SUPFAM" id="SSF46689">
    <property type="entry name" value="Homeodomain-like"/>
    <property type="match status" value="1"/>
</dbReference>
<dbReference type="PANTHER" id="PTHR47894:SF1">
    <property type="entry name" value="HTH-TYPE TRANSCRIPTIONAL REGULATOR VQSM"/>
    <property type="match status" value="1"/>
</dbReference>
<dbReference type="PROSITE" id="PS01124">
    <property type="entry name" value="HTH_ARAC_FAMILY_2"/>
    <property type="match status" value="1"/>
</dbReference>
<evidence type="ECO:0000256" key="3">
    <source>
        <dbReference type="ARBA" id="ARBA00023163"/>
    </source>
</evidence>
<protein>
    <submittedName>
        <fullName evidence="5">AraC family transcriptional regulator</fullName>
    </submittedName>
</protein>
<accession>A0ABQ0A907</accession>
<dbReference type="InterPro" id="IPR032687">
    <property type="entry name" value="AraC-type_N"/>
</dbReference>
<name>A0ABQ0A907_9GAMM</name>
<keyword evidence="6" id="KW-1185">Reference proteome</keyword>
<dbReference type="InterPro" id="IPR018060">
    <property type="entry name" value="HTH_AraC"/>
</dbReference>
<organism evidence="5 6">
    <name type="scientific">Sessilibacter corallicola</name>
    <dbReference type="NCBI Taxonomy" id="2904075"/>
    <lineage>
        <taxon>Bacteria</taxon>
        <taxon>Pseudomonadati</taxon>
        <taxon>Pseudomonadota</taxon>
        <taxon>Gammaproteobacteria</taxon>
        <taxon>Cellvibrionales</taxon>
        <taxon>Cellvibrionaceae</taxon>
        <taxon>Sessilibacter</taxon>
    </lineage>
</organism>
<evidence type="ECO:0000313" key="5">
    <source>
        <dbReference type="EMBL" id="GAA6168129.1"/>
    </source>
</evidence>
<evidence type="ECO:0000313" key="6">
    <source>
        <dbReference type="Proteomes" id="UP001465153"/>
    </source>
</evidence>
<keyword evidence="2" id="KW-0238">DNA-binding</keyword>
<evidence type="ECO:0000259" key="4">
    <source>
        <dbReference type="PROSITE" id="PS01124"/>
    </source>
</evidence>
<dbReference type="SMART" id="SM00342">
    <property type="entry name" value="HTH_ARAC"/>
    <property type="match status" value="1"/>
</dbReference>
<dbReference type="Gene3D" id="1.10.10.60">
    <property type="entry name" value="Homeodomain-like"/>
    <property type="match status" value="1"/>
</dbReference>
<proteinExistence type="predicted"/>
<dbReference type="InterPro" id="IPR009057">
    <property type="entry name" value="Homeodomain-like_sf"/>
</dbReference>
<keyword evidence="3" id="KW-0804">Transcription</keyword>
<dbReference type="Pfam" id="PF12625">
    <property type="entry name" value="Arabinose_bd"/>
    <property type="match status" value="1"/>
</dbReference>
<dbReference type="RefSeq" id="WP_233090422.1">
    <property type="nucleotide sequence ID" value="NZ_BAABWN010000006.1"/>
</dbReference>
<comment type="caution">
    <text evidence="5">The sequence shown here is derived from an EMBL/GenBank/DDBJ whole genome shotgun (WGS) entry which is preliminary data.</text>
</comment>
<keyword evidence="1" id="KW-0805">Transcription regulation</keyword>
<sequence length="348" mass="39809">MSWKDLNRANMTVQAMMNILEREGYNPSLCLKGTGLSVEDLLNSETKIEDQVEVSIIEKALDILPEKAGYGLTVGQSLRITNFGIWGFAILTSPDVRSAFETMSRYSEMSIMLSKAGMEQKGDEVYFVLNMDHLPKKVHEFMFERYYIMIVNFLKEMLPDYPLSEFKICLPFSNYNYENQLKSLTGLCIYSRQKNYSIVANKALLDAPFPKTDPLAHSHFISECDGMLKSHKSLPDYAQRVREYIIRESIFSPKLEKVAESLCISDRTLKRRLQEERHSFSEVVLDTKMALAKELLDTACLPVKVVSARLGYSEPSSFMRAFKKWWGVSPAKVKEIGQSKECTLDNGY</sequence>
<dbReference type="PROSITE" id="PS00041">
    <property type="entry name" value="HTH_ARAC_FAMILY_1"/>
    <property type="match status" value="1"/>
</dbReference>
<dbReference type="PANTHER" id="PTHR47894">
    <property type="entry name" value="HTH-TYPE TRANSCRIPTIONAL REGULATOR GADX"/>
    <property type="match status" value="1"/>
</dbReference>
<dbReference type="Proteomes" id="UP001465153">
    <property type="component" value="Unassembled WGS sequence"/>
</dbReference>
<dbReference type="EMBL" id="BAABWN010000006">
    <property type="protein sequence ID" value="GAA6168129.1"/>
    <property type="molecule type" value="Genomic_DNA"/>
</dbReference>
<dbReference type="InterPro" id="IPR018062">
    <property type="entry name" value="HTH_AraC-typ_CS"/>
</dbReference>
<reference evidence="5 6" key="1">
    <citation type="submission" date="2024-04" db="EMBL/GenBank/DDBJ databases">
        <title>Draft genome sequence of Sessilibacter corallicola NBRC 116591.</title>
        <authorList>
            <person name="Miyakawa T."/>
            <person name="Kusuya Y."/>
            <person name="Miura T."/>
        </authorList>
    </citation>
    <scope>NUCLEOTIDE SEQUENCE [LARGE SCALE GENOMIC DNA]</scope>
    <source>
        <strain evidence="5 6">KU-00831-HH</strain>
    </source>
</reference>
<gene>
    <name evidence="5" type="ORF">NBRC116591_19400</name>
</gene>
<dbReference type="Pfam" id="PF12833">
    <property type="entry name" value="HTH_18"/>
    <property type="match status" value="1"/>
</dbReference>
<evidence type="ECO:0000256" key="1">
    <source>
        <dbReference type="ARBA" id="ARBA00023015"/>
    </source>
</evidence>
<feature type="domain" description="HTH araC/xylS-type" evidence="4">
    <location>
        <begin position="239"/>
        <end position="336"/>
    </location>
</feature>